<proteinExistence type="predicted"/>
<reference evidence="2" key="1">
    <citation type="journal article" date="2023" name="Mol. Phylogenet. Evol.">
        <title>Genome-scale phylogeny and comparative genomics of the fungal order Sordariales.</title>
        <authorList>
            <person name="Hensen N."/>
            <person name="Bonometti L."/>
            <person name="Westerberg I."/>
            <person name="Brannstrom I.O."/>
            <person name="Guillou S."/>
            <person name="Cros-Aarteil S."/>
            <person name="Calhoun S."/>
            <person name="Haridas S."/>
            <person name="Kuo A."/>
            <person name="Mondo S."/>
            <person name="Pangilinan J."/>
            <person name="Riley R."/>
            <person name="LaButti K."/>
            <person name="Andreopoulos B."/>
            <person name="Lipzen A."/>
            <person name="Chen C."/>
            <person name="Yan M."/>
            <person name="Daum C."/>
            <person name="Ng V."/>
            <person name="Clum A."/>
            <person name="Steindorff A."/>
            <person name="Ohm R.A."/>
            <person name="Martin F."/>
            <person name="Silar P."/>
            <person name="Natvig D.O."/>
            <person name="Lalanne C."/>
            <person name="Gautier V."/>
            <person name="Ament-Velasquez S.L."/>
            <person name="Kruys A."/>
            <person name="Hutchinson M.I."/>
            <person name="Powell A.J."/>
            <person name="Barry K."/>
            <person name="Miller A.N."/>
            <person name="Grigoriev I.V."/>
            <person name="Debuchy R."/>
            <person name="Gladieux P."/>
            <person name="Hiltunen Thoren M."/>
            <person name="Johannesson H."/>
        </authorList>
    </citation>
    <scope>NUCLEOTIDE SEQUENCE [LARGE SCALE GENOMIC DNA]</scope>
    <source>
        <strain evidence="2">CBS 284.82</strain>
    </source>
</reference>
<evidence type="ECO:0000313" key="2">
    <source>
        <dbReference type="Proteomes" id="UP001303115"/>
    </source>
</evidence>
<dbReference type="AlphaFoldDB" id="A0AAN6PRI7"/>
<organism evidence="1 2">
    <name type="scientific">Parachaetomium inaequale</name>
    <dbReference type="NCBI Taxonomy" id="2588326"/>
    <lineage>
        <taxon>Eukaryota</taxon>
        <taxon>Fungi</taxon>
        <taxon>Dikarya</taxon>
        <taxon>Ascomycota</taxon>
        <taxon>Pezizomycotina</taxon>
        <taxon>Sordariomycetes</taxon>
        <taxon>Sordariomycetidae</taxon>
        <taxon>Sordariales</taxon>
        <taxon>Chaetomiaceae</taxon>
        <taxon>Parachaetomium</taxon>
    </lineage>
</organism>
<gene>
    <name evidence="1" type="ORF">C8A01DRAFT_31149</name>
</gene>
<dbReference type="EMBL" id="MU854317">
    <property type="protein sequence ID" value="KAK4044653.1"/>
    <property type="molecule type" value="Genomic_DNA"/>
</dbReference>
<dbReference type="Proteomes" id="UP001303115">
    <property type="component" value="Unassembled WGS sequence"/>
</dbReference>
<name>A0AAN6PRI7_9PEZI</name>
<comment type="caution">
    <text evidence="1">The sequence shown here is derived from an EMBL/GenBank/DDBJ whole genome shotgun (WGS) entry which is preliminary data.</text>
</comment>
<keyword evidence="2" id="KW-1185">Reference proteome</keyword>
<evidence type="ECO:0000313" key="1">
    <source>
        <dbReference type="EMBL" id="KAK4044653.1"/>
    </source>
</evidence>
<sequence>MPELHEVSYSREATVAAVREYYCFLTRMYLKECYVAEPPEWGWPEINPETLGVLGKTDEVISLLRHLLYIQSSDDSALGAAVCLFADWRDVARSASLGQLSVGDVGVTTEHELPKPMYPHVVGLTHGGYYNPAFLLDTKLGIVYWHECHSDIKRNPSREPIGGEEYDGYDDISWDEADWRSDSVAWSISDFFELLKDLFRRLFYVPISPRKVCFASAMKGMPMLAAIYRAHCWPDLERYHKQDCLKAVQDLMEERYPDDADRREKDE</sequence>
<accession>A0AAN6PRI7</accession>
<protein>
    <submittedName>
        <fullName evidence="1">Uncharacterized protein</fullName>
    </submittedName>
</protein>